<dbReference type="InterPro" id="IPR011005">
    <property type="entry name" value="Dihydropteroate_synth-like_sf"/>
</dbReference>
<evidence type="ECO:0000256" key="4">
    <source>
        <dbReference type="ARBA" id="ARBA00023004"/>
    </source>
</evidence>
<evidence type="ECO:0000256" key="3">
    <source>
        <dbReference type="ARBA" id="ARBA00023002"/>
    </source>
</evidence>
<dbReference type="InterPro" id="IPR045854">
    <property type="entry name" value="NO2/SO3_Rdtase_4Fe4S_sf"/>
</dbReference>
<dbReference type="InterPro" id="IPR016425">
    <property type="entry name" value="IspG_bac"/>
</dbReference>
<feature type="binding site" evidence="7">
    <location>
        <position position="315"/>
    </location>
    <ligand>
        <name>[4Fe-4S] cluster</name>
        <dbReference type="ChEBI" id="CHEBI:49883"/>
    </ligand>
</feature>
<dbReference type="STRING" id="471821.TGRD_410"/>
<dbReference type="InterPro" id="IPR058579">
    <property type="entry name" value="IspG_C"/>
</dbReference>
<keyword evidence="3 7" id="KW-0560">Oxidoreductase</keyword>
<evidence type="ECO:0000256" key="5">
    <source>
        <dbReference type="ARBA" id="ARBA00023014"/>
    </source>
</evidence>
<evidence type="ECO:0000313" key="10">
    <source>
        <dbReference type="EMBL" id="BAG13893.1"/>
    </source>
</evidence>
<evidence type="ECO:0000256" key="7">
    <source>
        <dbReference type="HAMAP-Rule" id="MF_00159"/>
    </source>
</evidence>
<organism evidence="10 11">
    <name type="scientific">Endomicrobium trichonymphae</name>
    <dbReference type="NCBI Taxonomy" id="1408204"/>
    <lineage>
        <taxon>Bacteria</taxon>
        <taxon>Pseudomonadati</taxon>
        <taxon>Elusimicrobiota</taxon>
        <taxon>Endomicrobiia</taxon>
        <taxon>Endomicrobiales</taxon>
        <taxon>Endomicrobiaceae</taxon>
        <taxon>Candidatus Endomicrobiellum</taxon>
    </lineage>
</organism>
<gene>
    <name evidence="7" type="primary">ispG</name>
    <name evidence="10" type="ordered locus">TGRD_406</name>
</gene>
<dbReference type="NCBIfam" id="NF001540">
    <property type="entry name" value="PRK00366.1"/>
    <property type="match status" value="1"/>
</dbReference>
<dbReference type="GO" id="GO:0051539">
    <property type="term" value="F:4 iron, 4 sulfur cluster binding"/>
    <property type="evidence" value="ECO:0007669"/>
    <property type="project" value="UniProtKB-UniRule"/>
</dbReference>
<dbReference type="NCBIfam" id="TIGR00612">
    <property type="entry name" value="ispG_gcpE"/>
    <property type="match status" value="1"/>
</dbReference>
<keyword evidence="11" id="KW-1185">Reference proteome</keyword>
<evidence type="ECO:0000259" key="9">
    <source>
        <dbReference type="Pfam" id="PF26540"/>
    </source>
</evidence>
<reference evidence="11" key="1">
    <citation type="journal article" date="2008" name="Proc. Natl. Acad. Sci. U.S.A.">
        <title>Complete genome of the uncultured termite group 1 bacteria in a single host protist cell.</title>
        <authorList>
            <person name="Hongoh Y."/>
            <person name="Sharma V.K."/>
            <person name="Prakash T."/>
            <person name="Noda S."/>
            <person name="Taylor T.D."/>
            <person name="Kudo T."/>
            <person name="Sakaki Y."/>
            <person name="Toyoda A."/>
            <person name="Hattori M."/>
            <person name="Ohkuma M."/>
        </authorList>
    </citation>
    <scope>NUCLEOTIDE SEQUENCE [LARGE SCALE GENOMIC DNA]</scope>
    <source>
        <strain evidence="11">Rs-D17 genomovar Ri2008</strain>
    </source>
</reference>
<dbReference type="OrthoDB" id="9803214at2"/>
<dbReference type="AlphaFoldDB" id="B1H061"/>
<accession>A0A1C9ZXQ8</accession>
<evidence type="ECO:0000259" key="8">
    <source>
        <dbReference type="Pfam" id="PF04551"/>
    </source>
</evidence>
<comment type="catalytic activity">
    <reaction evidence="7">
        <text>(2E)-4-hydroxy-3-methylbut-2-enyl diphosphate + oxidized [flavodoxin] + H2O + 2 H(+) = 2-C-methyl-D-erythritol 2,4-cyclic diphosphate + reduced [flavodoxin]</text>
        <dbReference type="Rhea" id="RHEA:43604"/>
        <dbReference type="Rhea" id="RHEA-COMP:10622"/>
        <dbReference type="Rhea" id="RHEA-COMP:10623"/>
        <dbReference type="ChEBI" id="CHEBI:15377"/>
        <dbReference type="ChEBI" id="CHEBI:15378"/>
        <dbReference type="ChEBI" id="CHEBI:57618"/>
        <dbReference type="ChEBI" id="CHEBI:58210"/>
        <dbReference type="ChEBI" id="CHEBI:58483"/>
        <dbReference type="ChEBI" id="CHEBI:128753"/>
        <dbReference type="EC" id="1.17.7.3"/>
    </reaction>
</comment>
<comment type="pathway">
    <text evidence="7">Isoprenoid biosynthesis; isopentenyl diphosphate biosynthesis via DXP pathway; isopentenyl diphosphate from 1-deoxy-D-xylulose 5-phosphate: step 5/6.</text>
</comment>
<dbReference type="EC" id="1.17.7.3" evidence="7"/>
<evidence type="ECO:0000256" key="1">
    <source>
        <dbReference type="ARBA" id="ARBA00022485"/>
    </source>
</evidence>
<dbReference type="Pfam" id="PF26540">
    <property type="entry name" value="GcpE_C"/>
    <property type="match status" value="1"/>
</dbReference>
<dbReference type="GO" id="GO:0016114">
    <property type="term" value="P:terpenoid biosynthetic process"/>
    <property type="evidence" value="ECO:0007669"/>
    <property type="project" value="InterPro"/>
</dbReference>
<sequence length="360" mass="39244">MKFYKRTETRKISIGSVIIGGGSPVAVQSMTNTNSRDWKATVRQIKQLEETGCEIVRISLPDIESACNLGKIKKSIKIPLVADVHFDYRIALEAIKQGADKLRINSGNIGSKDKISVLAKEAKKAHIPIRIGVNAGSLKEVHNFSDNFLRAKALSSAAMEHVKILEKHNFQDIVVSLKASDIDTTVKAYKIFASKRNYPLHLGITEAGSIFSGTVKSAAGLSIMLYDGIGDTIRISLTANPVEEVKTAYSLLQSMELRSSGIEIVSCPTCSRCEVDLIKIVSEIEKKTSAMKNLKRFSKPVKVALMGCIVNGPGEAKDADFGIAGGKNTGILFKNGKLIGKVNVDKWVEKIISMIKSYCR</sequence>
<dbReference type="InterPro" id="IPR058578">
    <property type="entry name" value="IspG_TIM"/>
</dbReference>
<evidence type="ECO:0000256" key="6">
    <source>
        <dbReference type="ARBA" id="ARBA00023229"/>
    </source>
</evidence>
<keyword evidence="5 7" id="KW-0411">Iron-sulfur</keyword>
<feature type="binding site" evidence="7">
    <location>
        <position position="267"/>
    </location>
    <ligand>
        <name>[4Fe-4S] cluster</name>
        <dbReference type="ChEBI" id="CHEBI:49883"/>
    </ligand>
</feature>
<feature type="binding site" evidence="7">
    <location>
        <position position="308"/>
    </location>
    <ligand>
        <name>[4Fe-4S] cluster</name>
        <dbReference type="ChEBI" id="CHEBI:49883"/>
    </ligand>
</feature>
<dbReference type="RefSeq" id="WP_015423419.1">
    <property type="nucleotide sequence ID" value="NC_020419.1"/>
</dbReference>
<dbReference type="InterPro" id="IPR004588">
    <property type="entry name" value="IspG_bac-typ"/>
</dbReference>
<dbReference type="KEGG" id="rsd:TGRD_406"/>
<keyword evidence="2 7" id="KW-0479">Metal-binding</keyword>
<dbReference type="PIRSF" id="PIRSF004640">
    <property type="entry name" value="IspG"/>
    <property type="match status" value="1"/>
</dbReference>
<evidence type="ECO:0000256" key="2">
    <source>
        <dbReference type="ARBA" id="ARBA00022723"/>
    </source>
</evidence>
<dbReference type="PANTHER" id="PTHR30454:SF0">
    <property type="entry name" value="4-HYDROXY-3-METHYLBUT-2-EN-1-YL DIPHOSPHATE SYNTHASE (FERREDOXIN), CHLOROPLASTIC"/>
    <property type="match status" value="1"/>
</dbReference>
<dbReference type="Proteomes" id="UP000001691">
    <property type="component" value="Chromosome"/>
</dbReference>
<dbReference type="GO" id="GO:0141197">
    <property type="term" value="F:4-hydroxy-3-methylbut-2-enyl-diphosphate synthase activity (flavodoxin)"/>
    <property type="evidence" value="ECO:0007669"/>
    <property type="project" value="UniProtKB-EC"/>
</dbReference>
<dbReference type="EMBL" id="AP009510">
    <property type="protein sequence ID" value="BAG13893.1"/>
    <property type="molecule type" value="Genomic_DNA"/>
</dbReference>
<dbReference type="PATRIC" id="fig|471821.5.peg.663"/>
<evidence type="ECO:0000313" key="11">
    <source>
        <dbReference type="Proteomes" id="UP000001691"/>
    </source>
</evidence>
<dbReference type="SUPFAM" id="SSF51717">
    <property type="entry name" value="Dihydropteroate synthetase-like"/>
    <property type="match status" value="1"/>
</dbReference>
<dbReference type="GO" id="GO:0005506">
    <property type="term" value="F:iron ion binding"/>
    <property type="evidence" value="ECO:0007669"/>
    <property type="project" value="InterPro"/>
</dbReference>
<dbReference type="HOGENOM" id="CLU_042258_0_0_0"/>
<dbReference type="Pfam" id="PF04551">
    <property type="entry name" value="GcpE"/>
    <property type="match status" value="1"/>
</dbReference>
<feature type="binding site" evidence="7">
    <location>
        <position position="270"/>
    </location>
    <ligand>
        <name>[4Fe-4S] cluster</name>
        <dbReference type="ChEBI" id="CHEBI:49883"/>
    </ligand>
</feature>
<feature type="domain" description="IspG TIM-barrel" evidence="8">
    <location>
        <begin position="9"/>
        <end position="249"/>
    </location>
</feature>
<dbReference type="PANTHER" id="PTHR30454">
    <property type="entry name" value="4-HYDROXY-3-METHYLBUT-2-EN-1-YL DIPHOSPHATE SYNTHASE"/>
    <property type="match status" value="1"/>
</dbReference>
<comment type="function">
    <text evidence="7">Converts 2C-methyl-D-erythritol 2,4-cyclodiphosphate (ME-2,4cPP) into 1-hydroxy-2-methyl-2-(E)-butenyl 4-diphosphate.</text>
</comment>
<comment type="cofactor">
    <cofactor evidence="7">
        <name>[4Fe-4S] cluster</name>
        <dbReference type="ChEBI" id="CHEBI:49883"/>
    </cofactor>
    <text evidence="7">Binds 1 [4Fe-4S] cluster.</text>
</comment>
<proteinExistence type="inferred from homology"/>
<keyword evidence="4 7" id="KW-0408">Iron</keyword>
<protein>
    <recommendedName>
        <fullName evidence="7">4-hydroxy-3-methylbut-2-en-1-yl diphosphate synthase (flavodoxin)</fullName>
        <ecNumber evidence="7">1.17.7.3</ecNumber>
    </recommendedName>
    <alternativeName>
        <fullName evidence="7">1-hydroxy-2-methyl-2-(E)-butenyl 4-diphosphate synthase</fullName>
    </alternativeName>
</protein>
<keyword evidence="6 7" id="KW-0414">Isoprene biosynthesis</keyword>
<keyword evidence="1 7" id="KW-0004">4Fe-4S</keyword>
<feature type="domain" description="IspG C-terminal" evidence="9">
    <location>
        <begin position="263"/>
        <end position="356"/>
    </location>
</feature>
<dbReference type="HAMAP" id="MF_00159">
    <property type="entry name" value="IspG"/>
    <property type="match status" value="1"/>
</dbReference>
<accession>B1H061</accession>
<dbReference type="Gene3D" id="3.20.20.20">
    <property type="entry name" value="Dihydropteroate synthase-like"/>
    <property type="match status" value="1"/>
</dbReference>
<dbReference type="GO" id="GO:0019288">
    <property type="term" value="P:isopentenyl diphosphate biosynthetic process, methylerythritol 4-phosphate pathway"/>
    <property type="evidence" value="ECO:0007669"/>
    <property type="project" value="UniProtKB-UniRule"/>
</dbReference>
<dbReference type="FunFam" id="3.20.20.20:FF:000001">
    <property type="entry name" value="4-hydroxy-3-methylbut-2-en-1-yl diphosphate synthase (flavodoxin)"/>
    <property type="match status" value="1"/>
</dbReference>
<dbReference type="UniPathway" id="UPA00056">
    <property type="reaction ID" value="UER00096"/>
</dbReference>
<dbReference type="KEGG" id="eti:RSTT_448"/>
<dbReference type="Gene3D" id="3.30.413.10">
    <property type="entry name" value="Sulfite Reductase Hemoprotein, domain 1"/>
    <property type="match status" value="1"/>
</dbReference>
<dbReference type="GO" id="GO:0046429">
    <property type="term" value="F:4-hydroxy-3-methylbut-2-en-1-yl diphosphate synthase activity (ferredoxin)"/>
    <property type="evidence" value="ECO:0007669"/>
    <property type="project" value="UniProtKB-UniRule"/>
</dbReference>
<comment type="similarity">
    <text evidence="7">Belongs to the IspG family.</text>
</comment>
<name>B1H061_ENDTX</name>
<dbReference type="SUPFAM" id="SSF56014">
    <property type="entry name" value="Nitrite and sulphite reductase 4Fe-4S domain-like"/>
    <property type="match status" value="1"/>
</dbReference>